<feature type="region of interest" description="Disordered" evidence="4">
    <location>
        <begin position="767"/>
        <end position="791"/>
    </location>
</feature>
<dbReference type="InterPro" id="IPR000215">
    <property type="entry name" value="Serpin_fam"/>
</dbReference>
<dbReference type="Pfam" id="PF00079">
    <property type="entry name" value="Serpin"/>
    <property type="match status" value="1"/>
</dbReference>
<feature type="region of interest" description="Disordered" evidence="4">
    <location>
        <begin position="623"/>
        <end position="679"/>
    </location>
</feature>
<dbReference type="PANTHER" id="PTHR11461:SF372">
    <property type="entry name" value="ACCESSORY GLAND PROTEIN ACP76A-RELATED"/>
    <property type="match status" value="1"/>
</dbReference>
<dbReference type="InterPro" id="IPR042185">
    <property type="entry name" value="Serpin_sf_2"/>
</dbReference>
<sequence>MWVQLIFLLVLGEVLSADLDETDDSSRKILGSSVVTSVSVILDSGNGNKASFADAVGKPVAKPQMAKLASPIELLNPDRYEFYTFDESGDLVKRLMTMDEIKAIIATSGDDVFNIDNFSDIIPENRVNDIVSNVQNVLREEIEAHKMPDTNQLFDTPDVSDSWSMILPAIFGNSGEEIKAEKTATASTPETLVIGTTQTETTMTKSTSTTPTTAISPISSFTNYFTHPTSTDASHIEDRISAKTTTTSHVGLSTGTISSSNRNITTTKFVSSKPPSYNTTPTDSNEMSTTTESNILKVQIFPNSNTNSESPYITSITGGTQPDSEYVRISTPRPQPLLQSRISNTILEKTSPSVFTRVTAGITTKPSLPQASTLPIHSTKSPYRIPTQTSSFATKPTGPLTSTKTEPDVKINSTNNVKLTSQTIIEPTTEKENKIFHTSVLPSIADSTISQPTEKIYILLRPLTSTTRTTHVSTKPTSQSSHTTPSKTTIKDKITSYAENYFQTFNSNESTSTKSIFTIISEKPSVTVIPVTPQTISHFENNLTSAQPDVQYVSNISDSKTNSYKETSKPTSLQTDGYVVTTISAEILSKDSTSKNVNSTNYTDQTTPSISYKQQDVANVSSTLASTTSEQQNTGSLFKNKHESSTATQSDYSKTTESTPYSTEVGQTSSDDAQTTEPLSTFTGIQKDILEKLLLSSTNVYEINSAVTQDLTYPAETTSLSGETSTDYPSSESISPVQVNPTLIESLGQLLAQAVANVSDIIPENAKLNNQYGNDPLGSTTTSKAESFDPSSNFYQPTTYLQNYESTKSSIDAGNTEEGLIPSTENVYAGGNTLLNKFNNFDDDQHVINISIFKNQNSSKPAKADLSLEIDYDLLSLNHTEMQKLSTGIQDASTIPFDSKISTQSTTPAASTPNIENEFTNFFNMNTSSATTHEGHYTLTTLDRTTNSNAEFTTHLDETAATEKITYGPTTSVTTTTMNSTWMSPSLNESEDSWTLVSTIAPHGKVPTIDRKPTLAPILEPTPTVNLEVNPMQGFGLEESTAKLDADVYQFVQLCNELAFGFWKSVTTGISSARSVIVSPFAATSLLAMVFLGARGSTSGEMNEILKLDNMVTFNPHLTFKSVTESILTGPDTGVATSAIVRQLYSDRSKEKILNFYKERAKFFYDGHVEEVSFKAVGDTIRRRTNLLIKKHTNGKIQEFLKDGSVRVRPPLAAISGSVMQTDCTKGSINDRDGEIHFVVFPSIKQKRLIPIPAIVYREGFLAGYEPSLDATAVALGDKDNTISFIFVLPGRQGINALGDGLSRLEKRLVESSFQKGAWARLLRTLVPRPELEVQIPRFSHRSIINATAALKHMGLTTLFDINKADLRGLNGVAHDLHLSDMLQFNHFSLCGNANTGHGHHSEYYPATARRSLRKHRRLDQFEQQKILHDDPLYIINYLSLPLNLRPRQARVPQIPRLRLDRPFLYFVRHNPTGFILHMGRFNPRLIP</sequence>
<feature type="compositionally biased region" description="Polar residues" evidence="4">
    <location>
        <begin position="268"/>
        <end position="288"/>
    </location>
</feature>
<dbReference type="EMBL" id="JARQZJ010000012">
    <property type="protein sequence ID" value="KAK9872659.1"/>
    <property type="molecule type" value="Genomic_DNA"/>
</dbReference>
<feature type="compositionally biased region" description="Low complexity" evidence="4">
    <location>
        <begin position="469"/>
        <end position="478"/>
    </location>
</feature>
<comment type="caution">
    <text evidence="7">The sequence shown here is derived from an EMBL/GenBank/DDBJ whole genome shotgun (WGS) entry which is preliminary data.</text>
</comment>
<keyword evidence="5" id="KW-0732">Signal</keyword>
<dbReference type="Proteomes" id="UP001431783">
    <property type="component" value="Unassembled WGS sequence"/>
</dbReference>
<dbReference type="SUPFAM" id="SSF56574">
    <property type="entry name" value="Serpins"/>
    <property type="match status" value="1"/>
</dbReference>
<dbReference type="Gene3D" id="3.30.497.10">
    <property type="entry name" value="Antithrombin, subunit I, domain 2"/>
    <property type="match status" value="1"/>
</dbReference>
<evidence type="ECO:0000259" key="6">
    <source>
        <dbReference type="SMART" id="SM00093"/>
    </source>
</evidence>
<dbReference type="GO" id="GO:0004867">
    <property type="term" value="F:serine-type endopeptidase inhibitor activity"/>
    <property type="evidence" value="ECO:0007669"/>
    <property type="project" value="UniProtKB-KW"/>
</dbReference>
<protein>
    <recommendedName>
        <fullName evidence="6">Serpin domain-containing protein</fullName>
    </recommendedName>
</protein>
<feature type="region of interest" description="Disordered" evidence="4">
    <location>
        <begin position="469"/>
        <end position="488"/>
    </location>
</feature>
<dbReference type="InterPro" id="IPR042178">
    <property type="entry name" value="Serpin_sf_1"/>
</dbReference>
<dbReference type="PROSITE" id="PS00284">
    <property type="entry name" value="SERPIN"/>
    <property type="match status" value="1"/>
</dbReference>
<feature type="compositionally biased region" description="Polar residues" evidence="4">
    <location>
        <begin position="645"/>
        <end position="679"/>
    </location>
</feature>
<dbReference type="Gene3D" id="2.30.39.10">
    <property type="entry name" value="Alpha-1-antitrypsin, domain 1"/>
    <property type="match status" value="1"/>
</dbReference>
<dbReference type="InterPro" id="IPR023795">
    <property type="entry name" value="Serpin_CS"/>
</dbReference>
<comment type="similarity">
    <text evidence="3">Belongs to the serpin family.</text>
</comment>
<feature type="compositionally biased region" description="Polar residues" evidence="4">
    <location>
        <begin position="479"/>
        <end position="488"/>
    </location>
</feature>
<reference evidence="7 8" key="1">
    <citation type="submission" date="2023-03" db="EMBL/GenBank/DDBJ databases">
        <title>Genome insight into feeding habits of ladybird beetles.</title>
        <authorList>
            <person name="Li H.-S."/>
            <person name="Huang Y.-H."/>
            <person name="Pang H."/>
        </authorList>
    </citation>
    <scope>NUCLEOTIDE SEQUENCE [LARGE SCALE GENOMIC DNA]</scope>
    <source>
        <strain evidence="7">SYSU_2023b</strain>
        <tissue evidence="7">Whole body</tissue>
    </source>
</reference>
<dbReference type="GO" id="GO:0005615">
    <property type="term" value="C:extracellular space"/>
    <property type="evidence" value="ECO:0007669"/>
    <property type="project" value="InterPro"/>
</dbReference>
<feature type="region of interest" description="Disordered" evidence="4">
    <location>
        <begin position="369"/>
        <end position="408"/>
    </location>
</feature>
<feature type="chain" id="PRO_5043811035" description="Serpin domain-containing protein" evidence="5">
    <location>
        <begin position="17"/>
        <end position="1488"/>
    </location>
</feature>
<accession>A0AAW1TPC4</accession>
<keyword evidence="2" id="KW-0722">Serine protease inhibitor</keyword>
<feature type="domain" description="Serpin" evidence="6">
    <location>
        <begin position="1060"/>
        <end position="1484"/>
    </location>
</feature>
<feature type="region of interest" description="Disordered" evidence="4">
    <location>
        <begin position="267"/>
        <end position="288"/>
    </location>
</feature>
<name>A0AAW1TPC4_9CUCU</name>
<evidence type="ECO:0000256" key="1">
    <source>
        <dbReference type="ARBA" id="ARBA00022690"/>
    </source>
</evidence>
<feature type="compositionally biased region" description="Polar residues" evidence="4">
    <location>
        <begin position="369"/>
        <end position="404"/>
    </location>
</feature>
<organism evidence="7 8">
    <name type="scientific">Henosepilachna vigintioctopunctata</name>
    <dbReference type="NCBI Taxonomy" id="420089"/>
    <lineage>
        <taxon>Eukaryota</taxon>
        <taxon>Metazoa</taxon>
        <taxon>Ecdysozoa</taxon>
        <taxon>Arthropoda</taxon>
        <taxon>Hexapoda</taxon>
        <taxon>Insecta</taxon>
        <taxon>Pterygota</taxon>
        <taxon>Neoptera</taxon>
        <taxon>Endopterygota</taxon>
        <taxon>Coleoptera</taxon>
        <taxon>Polyphaga</taxon>
        <taxon>Cucujiformia</taxon>
        <taxon>Coccinelloidea</taxon>
        <taxon>Coccinellidae</taxon>
        <taxon>Epilachninae</taxon>
        <taxon>Epilachnini</taxon>
        <taxon>Henosepilachna</taxon>
    </lineage>
</organism>
<proteinExistence type="inferred from homology"/>
<feature type="signal peptide" evidence="5">
    <location>
        <begin position="1"/>
        <end position="16"/>
    </location>
</feature>
<keyword evidence="1" id="KW-0646">Protease inhibitor</keyword>
<dbReference type="PANTHER" id="PTHR11461">
    <property type="entry name" value="SERINE PROTEASE INHIBITOR, SERPIN"/>
    <property type="match status" value="1"/>
</dbReference>
<evidence type="ECO:0000256" key="4">
    <source>
        <dbReference type="SAM" id="MobiDB-lite"/>
    </source>
</evidence>
<dbReference type="InterPro" id="IPR023796">
    <property type="entry name" value="Serpin_dom"/>
</dbReference>
<feature type="compositionally biased region" description="Polar residues" evidence="4">
    <location>
        <begin position="623"/>
        <end position="637"/>
    </location>
</feature>
<dbReference type="SMART" id="SM00093">
    <property type="entry name" value="SERPIN"/>
    <property type="match status" value="1"/>
</dbReference>
<evidence type="ECO:0000313" key="7">
    <source>
        <dbReference type="EMBL" id="KAK9872659.1"/>
    </source>
</evidence>
<gene>
    <name evidence="7" type="ORF">WA026_018793</name>
</gene>
<evidence type="ECO:0000256" key="5">
    <source>
        <dbReference type="SAM" id="SignalP"/>
    </source>
</evidence>
<dbReference type="InterPro" id="IPR036186">
    <property type="entry name" value="Serpin_sf"/>
</dbReference>
<evidence type="ECO:0000256" key="2">
    <source>
        <dbReference type="ARBA" id="ARBA00022900"/>
    </source>
</evidence>
<evidence type="ECO:0000313" key="8">
    <source>
        <dbReference type="Proteomes" id="UP001431783"/>
    </source>
</evidence>
<keyword evidence="8" id="KW-1185">Reference proteome</keyword>
<evidence type="ECO:0000256" key="3">
    <source>
        <dbReference type="RuleBase" id="RU000411"/>
    </source>
</evidence>